<dbReference type="Pfam" id="PF14559">
    <property type="entry name" value="TPR_19"/>
    <property type="match status" value="2"/>
</dbReference>
<evidence type="ECO:0000313" key="6">
    <source>
        <dbReference type="Proteomes" id="UP000179129"/>
    </source>
</evidence>
<dbReference type="Gene3D" id="1.25.40.10">
    <property type="entry name" value="Tetratricopeptide repeat domain"/>
    <property type="match status" value="2"/>
</dbReference>
<dbReference type="InterPro" id="IPR019734">
    <property type="entry name" value="TPR_rpt"/>
</dbReference>
<evidence type="ECO:0000256" key="1">
    <source>
        <dbReference type="ARBA" id="ARBA00022737"/>
    </source>
</evidence>
<sequence length="740" mass="80852">MGRYGAYWVVLLFCLGLGLRALSNGFVNYDDPQLLLEPAARGKLDLNYHNLVEFLLPDPERSFIPLRSLVFSVCHLFGGTSPWVFHLASLILYAGLGLLVYRLAHFLLAWGEENTREPAGALTGHNFWPLFAALTFCASPLNVESLAWASDVKDLLFAIFWTACMVSLMSGESSGRQWKTLVLFLLALLSKPSAVMLPVLALAWYWCKPSGRPAFRQSVKFLWPLAGLTVLYLLYLIPHLKLFAGYAHEGGAGSTLAGALKVYFAYLGSFLFPTGLSVRYLVRVPLSFFNPETVLYALAALALVLLAALAWRSGRRLPAFALLWSGIAFIPASGVIPLEILRADRYALTLLPVFAVALAAILRDIQRRLPRPAVRIALYSVWLIPGIFALLFIQRIGVWRNSETLWRDTLEKEPGHFIALNHLGAYAVELGDTTAALDYYRKALKSNPLSVEALNSQGILLEKGGAKAEAGELFRKAFALPQSRSKTALNLGAFYYNQGKAAEALAVLGEALSQDPGNAGLHYQLGLCHNKLGQPDSAFMQMLSAQRSEPDNPEYPCGMGRLLVQHGKLDLAADYLQRALSLDGEFVPGYIGFGEFFMASRALDDSKMSFEMALKRDPGNTEALSGLASVMGQQGRADSAAVLLETLLAKKPDDCAGLSNLAAAYLSLGQPARARAAVLIAIGCDSTQAGNYLNAADIYLRLDSLAAAEQMLRRLEALEPGSARLIQARHNLEKHTRPQS</sequence>
<evidence type="ECO:0000313" key="5">
    <source>
        <dbReference type="EMBL" id="OGG05753.1"/>
    </source>
</evidence>
<dbReference type="SUPFAM" id="SSF48452">
    <property type="entry name" value="TPR-like"/>
    <property type="match status" value="2"/>
</dbReference>
<dbReference type="STRING" id="1817867.A3F83_03950"/>
<keyword evidence="4" id="KW-0812">Transmembrane</keyword>
<gene>
    <name evidence="5" type="ORF">A3F83_03950</name>
</gene>
<reference evidence="5 6" key="1">
    <citation type="journal article" date="2016" name="Nat. Commun.">
        <title>Thousands of microbial genomes shed light on interconnected biogeochemical processes in an aquifer system.</title>
        <authorList>
            <person name="Anantharaman K."/>
            <person name="Brown C.T."/>
            <person name="Hug L.A."/>
            <person name="Sharon I."/>
            <person name="Castelle C.J."/>
            <person name="Probst A.J."/>
            <person name="Thomas B.C."/>
            <person name="Singh A."/>
            <person name="Wilkins M.J."/>
            <person name="Karaoz U."/>
            <person name="Brodie E.L."/>
            <person name="Williams K.H."/>
            <person name="Hubbard S.S."/>
            <person name="Banfield J.F."/>
        </authorList>
    </citation>
    <scope>NUCLEOTIDE SEQUENCE [LARGE SCALE GENOMIC DNA]</scope>
</reference>
<accession>A0A1F5Z075</accession>
<name>A0A1F5Z075_9BACT</name>
<dbReference type="PROSITE" id="PS50005">
    <property type="entry name" value="TPR"/>
    <property type="match status" value="2"/>
</dbReference>
<dbReference type="Pfam" id="PF13432">
    <property type="entry name" value="TPR_16"/>
    <property type="match status" value="1"/>
</dbReference>
<keyword evidence="2 3" id="KW-0802">TPR repeat</keyword>
<feature type="transmembrane region" description="Helical" evidence="4">
    <location>
        <begin position="374"/>
        <end position="393"/>
    </location>
</feature>
<feature type="transmembrane region" description="Helical" evidence="4">
    <location>
        <begin position="319"/>
        <end position="340"/>
    </location>
</feature>
<feature type="transmembrane region" description="Helical" evidence="4">
    <location>
        <begin position="346"/>
        <end position="362"/>
    </location>
</feature>
<evidence type="ECO:0000256" key="2">
    <source>
        <dbReference type="ARBA" id="ARBA00022803"/>
    </source>
</evidence>
<feature type="transmembrane region" description="Helical" evidence="4">
    <location>
        <begin position="125"/>
        <end position="143"/>
    </location>
</feature>
<evidence type="ECO:0000256" key="4">
    <source>
        <dbReference type="SAM" id="Phobius"/>
    </source>
</evidence>
<feature type="transmembrane region" description="Helical" evidence="4">
    <location>
        <begin position="155"/>
        <end position="171"/>
    </location>
</feature>
<feature type="repeat" description="TPR" evidence="3">
    <location>
        <begin position="417"/>
        <end position="450"/>
    </location>
</feature>
<feature type="transmembrane region" description="Helical" evidence="4">
    <location>
        <begin position="221"/>
        <end position="242"/>
    </location>
</feature>
<feature type="transmembrane region" description="Helical" evidence="4">
    <location>
        <begin position="294"/>
        <end position="312"/>
    </location>
</feature>
<keyword evidence="4" id="KW-0472">Membrane</keyword>
<dbReference type="PANTHER" id="PTHR44227">
    <property type="match status" value="1"/>
</dbReference>
<dbReference type="SMART" id="SM00028">
    <property type="entry name" value="TPR"/>
    <property type="match status" value="9"/>
</dbReference>
<comment type="caution">
    <text evidence="5">The sequence shown here is derived from an EMBL/GenBank/DDBJ whole genome shotgun (WGS) entry which is preliminary data.</text>
</comment>
<dbReference type="PANTHER" id="PTHR44227:SF3">
    <property type="entry name" value="PROTEIN O-MANNOSYL-TRANSFERASE TMTC4"/>
    <property type="match status" value="1"/>
</dbReference>
<feature type="transmembrane region" description="Helical" evidence="4">
    <location>
        <begin position="183"/>
        <end position="206"/>
    </location>
</feature>
<dbReference type="InterPro" id="IPR011990">
    <property type="entry name" value="TPR-like_helical_dom_sf"/>
</dbReference>
<feature type="transmembrane region" description="Helical" evidence="4">
    <location>
        <begin position="263"/>
        <end position="282"/>
    </location>
</feature>
<protein>
    <submittedName>
        <fullName evidence="5">Uncharacterized protein</fullName>
    </submittedName>
</protein>
<keyword evidence="1" id="KW-0677">Repeat</keyword>
<evidence type="ECO:0000256" key="3">
    <source>
        <dbReference type="PROSITE-ProRule" id="PRU00339"/>
    </source>
</evidence>
<proteinExistence type="predicted"/>
<dbReference type="Proteomes" id="UP000179129">
    <property type="component" value="Unassembled WGS sequence"/>
</dbReference>
<dbReference type="AlphaFoldDB" id="A0A1F5Z075"/>
<feature type="repeat" description="TPR" evidence="3">
    <location>
        <begin position="485"/>
        <end position="518"/>
    </location>
</feature>
<dbReference type="InterPro" id="IPR052346">
    <property type="entry name" value="O-mannosyl-transferase_TMTC"/>
</dbReference>
<keyword evidence="4" id="KW-1133">Transmembrane helix</keyword>
<dbReference type="EMBL" id="MFIX01000039">
    <property type="protein sequence ID" value="OGG05753.1"/>
    <property type="molecule type" value="Genomic_DNA"/>
</dbReference>
<feature type="transmembrane region" description="Helical" evidence="4">
    <location>
        <begin position="83"/>
        <end position="104"/>
    </location>
</feature>
<organism evidence="5 6">
    <name type="scientific">Candidatus Glassbacteria bacterium RIFCSPLOWO2_12_FULL_58_11</name>
    <dbReference type="NCBI Taxonomy" id="1817867"/>
    <lineage>
        <taxon>Bacteria</taxon>
        <taxon>Candidatus Glassiibacteriota</taxon>
    </lineage>
</organism>